<dbReference type="PANTHER" id="PTHR43758:SF2">
    <property type="entry name" value="OXIDIZED PURINE NUCLEOSIDE TRIPHOSPHATE HYDROLASE"/>
    <property type="match status" value="1"/>
</dbReference>
<feature type="domain" description="Nudix hydrolase" evidence="7">
    <location>
        <begin position="29"/>
        <end position="169"/>
    </location>
</feature>
<keyword evidence="3" id="KW-0479">Metal-binding</keyword>
<evidence type="ECO:0000256" key="6">
    <source>
        <dbReference type="RuleBase" id="RU003476"/>
    </source>
</evidence>
<dbReference type="CDD" id="cd18886">
    <property type="entry name" value="NUDIX_MutT_Nudt1"/>
    <property type="match status" value="1"/>
</dbReference>
<dbReference type="InterPro" id="IPR020476">
    <property type="entry name" value="Nudix_hydrolase"/>
</dbReference>
<gene>
    <name evidence="8" type="primary">mutX_1</name>
    <name evidence="8" type="ORF">SRABI133_00890</name>
</gene>
<evidence type="ECO:0000256" key="5">
    <source>
        <dbReference type="ARBA" id="ARBA00022842"/>
    </source>
</evidence>
<evidence type="ECO:0000256" key="2">
    <source>
        <dbReference type="ARBA" id="ARBA00005582"/>
    </source>
</evidence>
<evidence type="ECO:0000313" key="9">
    <source>
        <dbReference type="Proteomes" id="UP000789326"/>
    </source>
</evidence>
<dbReference type="GO" id="GO:0046872">
    <property type="term" value="F:metal ion binding"/>
    <property type="evidence" value="ECO:0007669"/>
    <property type="project" value="UniProtKB-KW"/>
</dbReference>
<comment type="cofactor">
    <cofactor evidence="1">
        <name>Mg(2+)</name>
        <dbReference type="ChEBI" id="CHEBI:18420"/>
    </cofactor>
</comment>
<dbReference type="Gene3D" id="3.90.79.10">
    <property type="entry name" value="Nucleoside Triphosphate Pyrophosphohydrolase"/>
    <property type="match status" value="1"/>
</dbReference>
<keyword evidence="4 6" id="KW-0378">Hydrolase</keyword>
<dbReference type="PANTHER" id="PTHR43758">
    <property type="entry name" value="7,8-DIHYDRO-8-OXOGUANINE TRIPHOSPHATASE"/>
    <property type="match status" value="1"/>
</dbReference>
<accession>A0A9W4PAE3</accession>
<evidence type="ECO:0000256" key="4">
    <source>
        <dbReference type="ARBA" id="ARBA00022801"/>
    </source>
</evidence>
<proteinExistence type="inferred from homology"/>
<reference evidence="8" key="1">
    <citation type="submission" date="2021-11" db="EMBL/GenBank/DDBJ databases">
        <authorList>
            <person name="Bulgarelli D."/>
        </authorList>
    </citation>
    <scope>NUCLEOTIDE SEQUENCE</scope>
    <source>
        <strain evidence="8">Bi133</strain>
    </source>
</reference>
<keyword evidence="5" id="KW-0460">Magnesium</keyword>
<dbReference type="GO" id="GO:0035539">
    <property type="term" value="F:8-oxo-7,8-dihydrodeoxyguanosine triphosphate pyrophosphatase activity"/>
    <property type="evidence" value="ECO:0007669"/>
    <property type="project" value="UniProtKB-EC"/>
</dbReference>
<comment type="caution">
    <text evidence="8">The sequence shown here is derived from an EMBL/GenBank/DDBJ whole genome shotgun (WGS) entry which is preliminary data.</text>
</comment>
<dbReference type="EC" id="3.6.1.55" evidence="8"/>
<dbReference type="Pfam" id="PF00293">
    <property type="entry name" value="NUDIX"/>
    <property type="match status" value="1"/>
</dbReference>
<protein>
    <submittedName>
        <fullName evidence="8">8-oxo-dGTP diphosphatase</fullName>
        <ecNumber evidence="8">3.6.1.55</ecNumber>
    </submittedName>
</protein>
<comment type="similarity">
    <text evidence="2 6">Belongs to the Nudix hydrolase family.</text>
</comment>
<dbReference type="PRINTS" id="PR00502">
    <property type="entry name" value="NUDIXFAMILY"/>
</dbReference>
<dbReference type="EMBL" id="CAKKMG010000006">
    <property type="protein sequence ID" value="CAH0158509.1"/>
    <property type="molecule type" value="Genomic_DNA"/>
</dbReference>
<dbReference type="PROSITE" id="PS00893">
    <property type="entry name" value="NUDIX_BOX"/>
    <property type="match status" value="1"/>
</dbReference>
<dbReference type="InterPro" id="IPR015797">
    <property type="entry name" value="NUDIX_hydrolase-like_dom_sf"/>
</dbReference>
<sequence>MVKILLTIYVLSIFCFTPINQLSHDVARTNDKGVLFKMFKYTVCFVKKNNELLMLNREKAPIMGVWNGVGGKIEKGETPDMGAQREVFEETGIEVESFFSKGTVTWETPEGELDGIYVYLYMADEDLIYETPKKTREGILDWKSIDWILHPLNLGIAEMVSQYLPILLKKEGNYTFTYKNGQMHRS</sequence>
<evidence type="ECO:0000259" key="7">
    <source>
        <dbReference type="PROSITE" id="PS51462"/>
    </source>
</evidence>
<name>A0A9W4PAE3_9BACI</name>
<evidence type="ECO:0000313" key="8">
    <source>
        <dbReference type="EMBL" id="CAH0158509.1"/>
    </source>
</evidence>
<evidence type="ECO:0000256" key="1">
    <source>
        <dbReference type="ARBA" id="ARBA00001946"/>
    </source>
</evidence>
<dbReference type="SUPFAM" id="SSF55811">
    <property type="entry name" value="Nudix"/>
    <property type="match status" value="1"/>
</dbReference>
<dbReference type="InterPro" id="IPR020084">
    <property type="entry name" value="NUDIX_hydrolase_CS"/>
</dbReference>
<dbReference type="PROSITE" id="PS51462">
    <property type="entry name" value="NUDIX"/>
    <property type="match status" value="1"/>
</dbReference>
<organism evidence="8 9">
    <name type="scientific">Peribacillus simplex</name>
    <dbReference type="NCBI Taxonomy" id="1478"/>
    <lineage>
        <taxon>Bacteria</taxon>
        <taxon>Bacillati</taxon>
        <taxon>Bacillota</taxon>
        <taxon>Bacilli</taxon>
        <taxon>Bacillales</taxon>
        <taxon>Bacillaceae</taxon>
        <taxon>Peribacillus</taxon>
    </lineage>
</organism>
<dbReference type="GO" id="GO:0005737">
    <property type="term" value="C:cytoplasm"/>
    <property type="evidence" value="ECO:0007669"/>
    <property type="project" value="TreeGrafter"/>
</dbReference>
<dbReference type="Proteomes" id="UP000789326">
    <property type="component" value="Unassembled WGS sequence"/>
</dbReference>
<evidence type="ECO:0000256" key="3">
    <source>
        <dbReference type="ARBA" id="ARBA00022723"/>
    </source>
</evidence>
<dbReference type="AlphaFoldDB" id="A0A9W4PAE3"/>
<dbReference type="InterPro" id="IPR000086">
    <property type="entry name" value="NUDIX_hydrolase_dom"/>
</dbReference>